<dbReference type="Gene3D" id="3.30.1120.10">
    <property type="match status" value="1"/>
</dbReference>
<keyword evidence="4" id="KW-0106">Calcium</keyword>
<protein>
    <recommendedName>
        <fullName evidence="7">Sulfatase N-terminal domain-containing protein</fullName>
    </recommendedName>
</protein>
<evidence type="ECO:0000256" key="5">
    <source>
        <dbReference type="ARBA" id="ARBA00023180"/>
    </source>
</evidence>
<name>A0A5K0U8V6_9VIRU</name>
<evidence type="ECO:0000259" key="7">
    <source>
        <dbReference type="Pfam" id="PF00884"/>
    </source>
</evidence>
<keyword evidence="6" id="KW-0472">Membrane</keyword>
<dbReference type="GO" id="GO:0008484">
    <property type="term" value="F:sulfuric ester hydrolase activity"/>
    <property type="evidence" value="ECO:0007669"/>
    <property type="project" value="InterPro"/>
</dbReference>
<proteinExistence type="inferred from homology"/>
<dbReference type="InterPro" id="IPR017850">
    <property type="entry name" value="Alkaline_phosphatase_core_sf"/>
</dbReference>
<dbReference type="InterPro" id="IPR047115">
    <property type="entry name" value="ARSB"/>
</dbReference>
<organism evidence="8 9">
    <name type="scientific">Yasminevirus sp. GU-2018</name>
    <dbReference type="NCBI Taxonomy" id="2420051"/>
    <lineage>
        <taxon>Viruses</taxon>
        <taxon>Varidnaviria</taxon>
        <taxon>Bamfordvirae</taxon>
        <taxon>Nucleocytoviricota</taxon>
        <taxon>Megaviricetes</taxon>
        <taxon>Imitervirales</taxon>
        <taxon>Mimiviridae</taxon>
        <taxon>Klosneuvirinae</taxon>
        <taxon>Yasminevirus</taxon>
        <taxon>Yasminevirus saudimassiliense</taxon>
    </lineage>
</organism>
<keyword evidence="6" id="KW-0812">Transmembrane</keyword>
<evidence type="ECO:0000256" key="2">
    <source>
        <dbReference type="ARBA" id="ARBA00022723"/>
    </source>
</evidence>
<keyword evidence="2" id="KW-0479">Metal-binding</keyword>
<evidence type="ECO:0000256" key="4">
    <source>
        <dbReference type="ARBA" id="ARBA00022837"/>
    </source>
</evidence>
<evidence type="ECO:0000256" key="6">
    <source>
        <dbReference type="SAM" id="Phobius"/>
    </source>
</evidence>
<keyword evidence="6" id="KW-1133">Transmembrane helix</keyword>
<dbReference type="CDD" id="cd16029">
    <property type="entry name" value="4-S"/>
    <property type="match status" value="1"/>
</dbReference>
<gene>
    <name evidence="8" type="ORF">YASMINEVIRUS_800</name>
</gene>
<reference evidence="8 9" key="1">
    <citation type="submission" date="2018-10" db="EMBL/GenBank/DDBJ databases">
        <authorList>
            <consortium name="IHU Genomes"/>
        </authorList>
    </citation>
    <scope>NUCLEOTIDE SEQUENCE [LARGE SCALE GENOMIC DNA]</scope>
    <source>
        <strain evidence="8 9">A1</strain>
    </source>
</reference>
<evidence type="ECO:0000313" key="8">
    <source>
        <dbReference type="EMBL" id="VBB18337.1"/>
    </source>
</evidence>
<dbReference type="SUPFAM" id="SSF53649">
    <property type="entry name" value="Alkaline phosphatase-like"/>
    <property type="match status" value="1"/>
</dbReference>
<keyword evidence="9" id="KW-1185">Reference proteome</keyword>
<dbReference type="Gene3D" id="3.40.720.10">
    <property type="entry name" value="Alkaline Phosphatase, subunit A"/>
    <property type="match status" value="1"/>
</dbReference>
<dbReference type="PANTHER" id="PTHR10342">
    <property type="entry name" value="ARYLSULFATASE"/>
    <property type="match status" value="1"/>
</dbReference>
<evidence type="ECO:0000256" key="1">
    <source>
        <dbReference type="ARBA" id="ARBA00008779"/>
    </source>
</evidence>
<keyword evidence="3" id="KW-0378">Hydrolase</keyword>
<evidence type="ECO:0000256" key="3">
    <source>
        <dbReference type="ARBA" id="ARBA00022801"/>
    </source>
</evidence>
<dbReference type="EMBL" id="UPSH01000001">
    <property type="protein sequence ID" value="VBB18337.1"/>
    <property type="molecule type" value="Genomic_DNA"/>
</dbReference>
<dbReference type="InterPro" id="IPR000917">
    <property type="entry name" value="Sulfatase_N"/>
</dbReference>
<dbReference type="InterPro" id="IPR024607">
    <property type="entry name" value="Sulfatase_CS"/>
</dbReference>
<feature type="domain" description="Sulfatase N-terminal" evidence="7">
    <location>
        <begin position="32"/>
        <end position="309"/>
    </location>
</feature>
<comment type="similarity">
    <text evidence="1">Belongs to the sulfatase family.</text>
</comment>
<comment type="caution">
    <text evidence="8">The sequence shown here is derived from an EMBL/GenBank/DDBJ whole genome shotgun (WGS) entry which is preliminary data.</text>
</comment>
<dbReference type="PROSITE" id="PS00523">
    <property type="entry name" value="SULFATASE_1"/>
    <property type="match status" value="1"/>
</dbReference>
<sequence>MRSLLICLVLLCINIGLSESTQEDPNKLNIKPNIMIIIADDLGWADVGYHNKNISTPNIDALAQVRLENYYTHPTCTPSRSALMTGKYSFYTGLHNAMLGLNPYGIDDHHLTIAQKLKPHSYKSYYIGKWHLGHAKIKYTPTRKGFDYFYGIYNGMANNYEQRLETFHDLHENEHVAMNRDKVYSTHLYTQKFIDKMNEFKVERESGTNHSNLFMVLSYQALHTPLEVPDKYLDTDCKSIINTNRKNYCGMLMTVDESIKNITDALKQNGMWNNTIIFFTTDNGGQTWSGALNYPYRGMKHTLYEGGVKGVGFFGGGYFDRLGSASNNQFSSKIVSHDPVDFYGLMHIADIAPTILGFANITDRYINKTKESNESICDHEDGGYSGDNMMKFIVNQQSKPNKMVVPFFLDGQITARDGRYKIIINHHGDSHTYDNYDNNTLIGDGVINKMFYLLTELIPEDAIFWKELVREARLLLRDGVQKLLFVKPKQYLIYDLDTDPYENNDLCESTTNTEWCNATFHDFITRINSHINISGVHNYPFDDMDPAYKHNCNNVHNTCFSNSWIHDDVDVKTLPKTNFLRFYVRRWIKQRPRIVVLMLTACFKMIISNAFLLLTCIVVMYVSISNLVRKRTRC</sequence>
<dbReference type="Proteomes" id="UP000594342">
    <property type="component" value="Unassembled WGS sequence"/>
</dbReference>
<dbReference type="PANTHER" id="PTHR10342:SF274">
    <property type="entry name" value="ARYLSULFATASE B"/>
    <property type="match status" value="1"/>
</dbReference>
<keyword evidence="5" id="KW-0325">Glycoprotein</keyword>
<feature type="transmembrane region" description="Helical" evidence="6">
    <location>
        <begin position="594"/>
        <end position="624"/>
    </location>
</feature>
<accession>A0A5K0U8V6</accession>
<dbReference type="Pfam" id="PF00884">
    <property type="entry name" value="Sulfatase"/>
    <property type="match status" value="1"/>
</dbReference>
<dbReference type="GO" id="GO:0046872">
    <property type="term" value="F:metal ion binding"/>
    <property type="evidence" value="ECO:0007669"/>
    <property type="project" value="UniProtKB-KW"/>
</dbReference>
<evidence type="ECO:0000313" key="9">
    <source>
        <dbReference type="Proteomes" id="UP000594342"/>
    </source>
</evidence>